<proteinExistence type="predicted"/>
<organism evidence="1 2">
    <name type="scientific">Mycena maculata</name>
    <dbReference type="NCBI Taxonomy" id="230809"/>
    <lineage>
        <taxon>Eukaryota</taxon>
        <taxon>Fungi</taxon>
        <taxon>Dikarya</taxon>
        <taxon>Basidiomycota</taxon>
        <taxon>Agaricomycotina</taxon>
        <taxon>Agaricomycetes</taxon>
        <taxon>Agaricomycetidae</taxon>
        <taxon>Agaricales</taxon>
        <taxon>Marasmiineae</taxon>
        <taxon>Mycenaceae</taxon>
        <taxon>Mycena</taxon>
    </lineage>
</organism>
<sequence length="223" mass="24571">MDQCPGIAGVATPQDVDSVTSTLDLPHVCVYTVPIVLFRAAVVTIHCLLGIRRERHVSDLFTSIVCTDLRFQDRLVISSNRMLLYLSDSGFTWTTHRLKSELPLRSAIVPGHSEAFPDKLLVQIINGANIILVQPAFVNSSLNLGALGCGEIREDFTDVSPQASPCACPFLEVRLGLDRAHFTRTSQFEEFRVCGRSHAVGPQFSILPNDSLNCQTFQGRMPC</sequence>
<evidence type="ECO:0000313" key="2">
    <source>
        <dbReference type="Proteomes" id="UP001215280"/>
    </source>
</evidence>
<gene>
    <name evidence="1" type="ORF">DFH07DRAFT_852693</name>
</gene>
<accession>A0AAD7HRD3</accession>
<dbReference type="AlphaFoldDB" id="A0AAD7HRD3"/>
<name>A0AAD7HRD3_9AGAR</name>
<dbReference type="Proteomes" id="UP001215280">
    <property type="component" value="Unassembled WGS sequence"/>
</dbReference>
<protein>
    <submittedName>
        <fullName evidence="1">Uncharacterized protein</fullName>
    </submittedName>
</protein>
<reference evidence="1" key="1">
    <citation type="submission" date="2023-03" db="EMBL/GenBank/DDBJ databases">
        <title>Massive genome expansion in bonnet fungi (Mycena s.s.) driven by repeated elements and novel gene families across ecological guilds.</title>
        <authorList>
            <consortium name="Lawrence Berkeley National Laboratory"/>
            <person name="Harder C.B."/>
            <person name="Miyauchi S."/>
            <person name="Viragh M."/>
            <person name="Kuo A."/>
            <person name="Thoen E."/>
            <person name="Andreopoulos B."/>
            <person name="Lu D."/>
            <person name="Skrede I."/>
            <person name="Drula E."/>
            <person name="Henrissat B."/>
            <person name="Morin E."/>
            <person name="Kohler A."/>
            <person name="Barry K."/>
            <person name="LaButti K."/>
            <person name="Morin E."/>
            <person name="Salamov A."/>
            <person name="Lipzen A."/>
            <person name="Mereny Z."/>
            <person name="Hegedus B."/>
            <person name="Baldrian P."/>
            <person name="Stursova M."/>
            <person name="Weitz H."/>
            <person name="Taylor A."/>
            <person name="Grigoriev I.V."/>
            <person name="Nagy L.G."/>
            <person name="Martin F."/>
            <person name="Kauserud H."/>
        </authorList>
    </citation>
    <scope>NUCLEOTIDE SEQUENCE</scope>
    <source>
        <strain evidence="1">CBHHK188m</strain>
    </source>
</reference>
<comment type="caution">
    <text evidence="1">The sequence shown here is derived from an EMBL/GenBank/DDBJ whole genome shotgun (WGS) entry which is preliminary data.</text>
</comment>
<keyword evidence="2" id="KW-1185">Reference proteome</keyword>
<dbReference type="EMBL" id="JARJLG010000218">
    <property type="protein sequence ID" value="KAJ7726566.1"/>
    <property type="molecule type" value="Genomic_DNA"/>
</dbReference>
<evidence type="ECO:0000313" key="1">
    <source>
        <dbReference type="EMBL" id="KAJ7726566.1"/>
    </source>
</evidence>